<proteinExistence type="predicted"/>
<dbReference type="CDD" id="cd01839">
    <property type="entry name" value="SGNH_arylesterase_like"/>
    <property type="match status" value="1"/>
</dbReference>
<dbReference type="Gene3D" id="3.40.50.1110">
    <property type="entry name" value="SGNH hydrolase"/>
    <property type="match status" value="1"/>
</dbReference>
<dbReference type="EMBL" id="CP023671">
    <property type="protein sequence ID" value="AYE33269.1"/>
    <property type="molecule type" value="Genomic_DNA"/>
</dbReference>
<dbReference type="Proteomes" id="UP000280586">
    <property type="component" value="Chromosome"/>
</dbReference>
<name>A0A9N7JIM5_CLOSE</name>
<reference evidence="3" key="2">
    <citation type="submission" date="2022-06" db="EMBL/GenBank/DDBJ databases">
        <authorList>
            <person name="Holder M.E."/>
            <person name="Ajami N.J."/>
            <person name="Petrosino J.F."/>
        </authorList>
    </citation>
    <scope>NUCLEOTIDE SEQUENCE</scope>
    <source>
        <strain evidence="3">RMA 8861</strain>
    </source>
</reference>
<keyword evidence="3" id="KW-0378">Hydrolase</keyword>
<dbReference type="RefSeq" id="WP_066677343.1">
    <property type="nucleotide sequence ID" value="NZ_CABMIZ010000025.1"/>
</dbReference>
<dbReference type="InterPro" id="IPR036514">
    <property type="entry name" value="SGNH_hydro_sf"/>
</dbReference>
<reference evidence="2 4" key="1">
    <citation type="submission" date="2017-09" db="EMBL/GenBank/DDBJ databases">
        <authorList>
            <person name="Thomas P."/>
            <person name="Seyboldt C."/>
        </authorList>
    </citation>
    <scope>NUCLEOTIDE SEQUENCE [LARGE SCALE GENOMIC DNA]</scope>
    <source>
        <strain evidence="2 4">DSM 7534</strain>
    </source>
</reference>
<dbReference type="PANTHER" id="PTHR30383">
    <property type="entry name" value="THIOESTERASE 1/PROTEASE 1/LYSOPHOSPHOLIPASE L1"/>
    <property type="match status" value="1"/>
</dbReference>
<dbReference type="AlphaFoldDB" id="A0A9N7JIM5"/>
<dbReference type="InterPro" id="IPR013830">
    <property type="entry name" value="SGNH_hydro"/>
</dbReference>
<dbReference type="EMBL" id="CP099799">
    <property type="protein sequence ID" value="USR99843.1"/>
    <property type="molecule type" value="Genomic_DNA"/>
</dbReference>
<evidence type="ECO:0000313" key="5">
    <source>
        <dbReference type="Proteomes" id="UP001055437"/>
    </source>
</evidence>
<dbReference type="PANTHER" id="PTHR30383:SF29">
    <property type="entry name" value="SGNH HYDROLASE-TYPE ESTERASE DOMAIN-CONTAINING PROTEIN"/>
    <property type="match status" value="1"/>
</dbReference>
<dbReference type="Pfam" id="PF13472">
    <property type="entry name" value="Lipase_GDSL_2"/>
    <property type="match status" value="1"/>
</dbReference>
<dbReference type="InterPro" id="IPR051532">
    <property type="entry name" value="Ester_Hydrolysis_Enzymes"/>
</dbReference>
<dbReference type="Proteomes" id="UP001055437">
    <property type="component" value="Chromosome"/>
</dbReference>
<feature type="domain" description="SGNH hydrolase-type esterase" evidence="1">
    <location>
        <begin position="6"/>
        <end position="196"/>
    </location>
</feature>
<dbReference type="GO" id="GO:0016787">
    <property type="term" value="F:hydrolase activity"/>
    <property type="evidence" value="ECO:0007669"/>
    <property type="project" value="UniProtKB-KW"/>
</dbReference>
<evidence type="ECO:0000259" key="1">
    <source>
        <dbReference type="Pfam" id="PF13472"/>
    </source>
</evidence>
<gene>
    <name evidence="2" type="ORF">CP523_01730</name>
    <name evidence="3" type="ORF">NH397_10050</name>
</gene>
<protein>
    <submittedName>
        <fullName evidence="2">Lipase</fullName>
    </submittedName>
    <submittedName>
        <fullName evidence="3">SGNH/GDSL hydrolase family protein</fullName>
    </submittedName>
</protein>
<dbReference type="OrthoDB" id="164654at2"/>
<organism evidence="2 4">
    <name type="scientific">Clostridium septicum</name>
    <dbReference type="NCBI Taxonomy" id="1504"/>
    <lineage>
        <taxon>Bacteria</taxon>
        <taxon>Bacillati</taxon>
        <taxon>Bacillota</taxon>
        <taxon>Clostridia</taxon>
        <taxon>Eubacteriales</taxon>
        <taxon>Clostridiaceae</taxon>
        <taxon>Clostridium</taxon>
    </lineage>
</organism>
<evidence type="ECO:0000313" key="3">
    <source>
        <dbReference type="EMBL" id="USR99843.1"/>
    </source>
</evidence>
<evidence type="ECO:0000313" key="2">
    <source>
        <dbReference type="EMBL" id="AYE33269.1"/>
    </source>
</evidence>
<dbReference type="SUPFAM" id="SSF52266">
    <property type="entry name" value="SGNH hydrolase"/>
    <property type="match status" value="1"/>
</dbReference>
<dbReference type="KEGG" id="csep:CP523_01730"/>
<sequence>MKKILCYGDSNTYGYIPGTGERYTSKERWTGILQDLLGDGFCVIEEGLNGRTTVLDDPEDPFRNGAKYFEECIKLHYPIDLIIIMLGTNDLKLRFNATSSEIANGAGTLVKIALSTTEKESETNDSAEILLVSPIHVAETMNEEEFGYIRSHKISKELAPKYEKISKSLGVEFMNAALITEASKIDSLHLSKKGHKDLAKAFEKICREILT</sequence>
<keyword evidence="5" id="KW-1185">Reference proteome</keyword>
<dbReference type="GeneID" id="303559396"/>
<evidence type="ECO:0000313" key="4">
    <source>
        <dbReference type="Proteomes" id="UP000280586"/>
    </source>
</evidence>
<accession>A0A9N7JIM5</accession>